<organism evidence="5 6">
    <name type="scientific">Ramlibacter alkalitolerans</name>
    <dbReference type="NCBI Taxonomy" id="2039631"/>
    <lineage>
        <taxon>Bacteria</taxon>
        <taxon>Pseudomonadati</taxon>
        <taxon>Pseudomonadota</taxon>
        <taxon>Betaproteobacteria</taxon>
        <taxon>Burkholderiales</taxon>
        <taxon>Comamonadaceae</taxon>
        <taxon>Ramlibacter</taxon>
    </lineage>
</organism>
<dbReference type="Proteomes" id="UP000622707">
    <property type="component" value="Unassembled WGS sequence"/>
</dbReference>
<dbReference type="EMBL" id="JAEQND010000017">
    <property type="protein sequence ID" value="MBL0428352.1"/>
    <property type="molecule type" value="Genomic_DNA"/>
</dbReference>
<dbReference type="InterPro" id="IPR013216">
    <property type="entry name" value="Methyltransf_11"/>
</dbReference>
<dbReference type="SUPFAM" id="SSF53335">
    <property type="entry name" value="S-adenosyl-L-methionine-dependent methyltransferases"/>
    <property type="match status" value="1"/>
</dbReference>
<dbReference type="SUPFAM" id="SSF48452">
    <property type="entry name" value="TPR-like"/>
    <property type="match status" value="1"/>
</dbReference>
<dbReference type="Pfam" id="PF13432">
    <property type="entry name" value="TPR_16"/>
    <property type="match status" value="1"/>
</dbReference>
<evidence type="ECO:0000256" key="3">
    <source>
        <dbReference type="PROSITE-ProRule" id="PRU00339"/>
    </source>
</evidence>
<accession>A0ABS1JVX0</accession>
<protein>
    <submittedName>
        <fullName evidence="5">Tetratricopeptide repeat protein</fullName>
    </submittedName>
</protein>
<evidence type="ECO:0000259" key="4">
    <source>
        <dbReference type="Pfam" id="PF08241"/>
    </source>
</evidence>
<dbReference type="SMART" id="SM00028">
    <property type="entry name" value="TPR"/>
    <property type="match status" value="4"/>
</dbReference>
<dbReference type="InterPro" id="IPR011990">
    <property type="entry name" value="TPR-like_helical_dom_sf"/>
</dbReference>
<keyword evidence="2 3" id="KW-0802">TPR repeat</keyword>
<evidence type="ECO:0000313" key="6">
    <source>
        <dbReference type="Proteomes" id="UP000622707"/>
    </source>
</evidence>
<dbReference type="Gene3D" id="3.40.50.150">
    <property type="entry name" value="Vaccinia Virus protein VP39"/>
    <property type="match status" value="1"/>
</dbReference>
<dbReference type="RefSeq" id="WP_201692983.1">
    <property type="nucleotide sequence ID" value="NZ_JAEQND010000017.1"/>
</dbReference>
<dbReference type="Pfam" id="PF14559">
    <property type="entry name" value="TPR_19"/>
    <property type="match status" value="1"/>
</dbReference>
<sequence length="363" mass="38914">MAVDFEQARAFFLRGVAACEAGRLPEAERDFAAALSMAPGRPSVLSNLGAVRLKLGRAQEALELLREALQHEPENPETLGHCGTALAELGRTGEALAHFDRALAVDPRPPALWTLRGNALRELGRGPEAAQSFREALARGGDTELLGYYLAGLEAGAPPPRAPAHYVEALFDGYAAQFDAHLVQTLHYDAPQVLIARLAAAGRRWRNALDLGCGTGLCGPLLRALADRVTGVDLSANMLEKARGTGAYDALVQADVVAFLAQASESFDLVVAADVFIYVGALDEVFALLAQRMPAGAGFCFTVEASSGPELELRSSLRYAHSEAGLRRLAQQHGFRIAALEQRPVRQEQRVPIAGLFAWLEKS</sequence>
<name>A0ABS1JVX0_9BURK</name>
<dbReference type="InterPro" id="IPR019734">
    <property type="entry name" value="TPR_rpt"/>
</dbReference>
<dbReference type="Pfam" id="PF08241">
    <property type="entry name" value="Methyltransf_11"/>
    <property type="match status" value="1"/>
</dbReference>
<proteinExistence type="predicted"/>
<feature type="repeat" description="TPR" evidence="3">
    <location>
        <begin position="42"/>
        <end position="75"/>
    </location>
</feature>
<reference evidence="5 6" key="1">
    <citation type="journal article" date="2017" name="Int. J. Syst. Evol. Microbiol.">
        <title>Ramlibacter alkalitolerans sp. nov., alkali-tolerant bacterium isolated from soil of ginseng.</title>
        <authorList>
            <person name="Lee D.H."/>
            <person name="Cha C.J."/>
        </authorList>
    </citation>
    <scope>NUCLEOTIDE SEQUENCE [LARGE SCALE GENOMIC DNA]</scope>
    <source>
        <strain evidence="5 6">KACC 19305</strain>
    </source>
</reference>
<gene>
    <name evidence="5" type="ORF">JI746_24825</name>
</gene>
<evidence type="ECO:0000313" key="5">
    <source>
        <dbReference type="EMBL" id="MBL0428352.1"/>
    </source>
</evidence>
<keyword evidence="6" id="KW-1185">Reference proteome</keyword>
<dbReference type="PROSITE" id="PS50005">
    <property type="entry name" value="TPR"/>
    <property type="match status" value="3"/>
</dbReference>
<feature type="repeat" description="TPR" evidence="3">
    <location>
        <begin position="8"/>
        <end position="41"/>
    </location>
</feature>
<comment type="caution">
    <text evidence="5">The sequence shown here is derived from an EMBL/GenBank/DDBJ whole genome shotgun (WGS) entry which is preliminary data.</text>
</comment>
<dbReference type="Gene3D" id="1.25.40.10">
    <property type="entry name" value="Tetratricopeptide repeat domain"/>
    <property type="match status" value="2"/>
</dbReference>
<dbReference type="InterPro" id="IPR029063">
    <property type="entry name" value="SAM-dependent_MTases_sf"/>
</dbReference>
<dbReference type="CDD" id="cd02440">
    <property type="entry name" value="AdoMet_MTases"/>
    <property type="match status" value="1"/>
</dbReference>
<evidence type="ECO:0000256" key="2">
    <source>
        <dbReference type="ARBA" id="ARBA00022803"/>
    </source>
</evidence>
<dbReference type="PROSITE" id="PS50293">
    <property type="entry name" value="TPR_REGION"/>
    <property type="match status" value="1"/>
</dbReference>
<dbReference type="PANTHER" id="PTHR44858:SF1">
    <property type="entry name" value="UDP-N-ACETYLGLUCOSAMINE--PEPTIDE N-ACETYLGLUCOSAMINYLTRANSFERASE SPINDLY-RELATED"/>
    <property type="match status" value="1"/>
</dbReference>
<evidence type="ECO:0000256" key="1">
    <source>
        <dbReference type="ARBA" id="ARBA00022737"/>
    </source>
</evidence>
<keyword evidence="1" id="KW-0677">Repeat</keyword>
<feature type="repeat" description="TPR" evidence="3">
    <location>
        <begin position="76"/>
        <end position="109"/>
    </location>
</feature>
<feature type="domain" description="Methyltransferase type 11" evidence="4">
    <location>
        <begin position="209"/>
        <end position="287"/>
    </location>
</feature>
<dbReference type="PANTHER" id="PTHR44858">
    <property type="entry name" value="TETRATRICOPEPTIDE REPEAT PROTEIN 6"/>
    <property type="match status" value="1"/>
</dbReference>
<dbReference type="InterPro" id="IPR050498">
    <property type="entry name" value="Ycf3"/>
</dbReference>